<evidence type="ECO:0000256" key="10">
    <source>
        <dbReference type="ARBA" id="ARBA00023242"/>
    </source>
</evidence>
<feature type="compositionally biased region" description="Polar residues" evidence="11">
    <location>
        <begin position="158"/>
        <end position="177"/>
    </location>
</feature>
<dbReference type="GO" id="GO:0045504">
    <property type="term" value="F:dynein heavy chain binding"/>
    <property type="evidence" value="ECO:0007669"/>
    <property type="project" value="TreeGrafter"/>
</dbReference>
<keyword evidence="9" id="KW-0143">Chaperone</keyword>
<protein>
    <recommendedName>
        <fullName evidence="14">WD repeat-containing protein 63</fullName>
    </recommendedName>
</protein>
<feature type="compositionally biased region" description="Polar residues" evidence="11">
    <location>
        <begin position="246"/>
        <end position="260"/>
    </location>
</feature>
<dbReference type="InterPro" id="IPR001680">
    <property type="entry name" value="WD40_rpt"/>
</dbReference>
<dbReference type="InterPro" id="IPR050687">
    <property type="entry name" value="Dynein_IC"/>
</dbReference>
<keyword evidence="13" id="KW-1185">Reference proteome</keyword>
<dbReference type="SUPFAM" id="SSF50978">
    <property type="entry name" value="WD40 repeat-like"/>
    <property type="match status" value="1"/>
</dbReference>
<feature type="compositionally biased region" description="Basic and acidic residues" evidence="11">
    <location>
        <begin position="221"/>
        <end position="240"/>
    </location>
</feature>
<dbReference type="SUPFAM" id="SSF101546">
    <property type="entry name" value="ASF1-like"/>
    <property type="match status" value="1"/>
</dbReference>
<reference evidence="12" key="1">
    <citation type="submission" date="2022-08" db="UniProtKB">
        <authorList>
            <consortium name="EnsemblMetazoa"/>
        </authorList>
    </citation>
    <scope>IDENTIFICATION</scope>
    <source>
        <strain evidence="12">05x7-T-G4-1.051#20</strain>
    </source>
</reference>
<keyword evidence="7" id="KW-0805">Transcription regulation</keyword>
<evidence type="ECO:0000256" key="2">
    <source>
        <dbReference type="ARBA" id="ARBA00004496"/>
    </source>
</evidence>
<dbReference type="GO" id="GO:0060294">
    <property type="term" value="P:cilium movement involved in cell motility"/>
    <property type="evidence" value="ECO:0007669"/>
    <property type="project" value="TreeGrafter"/>
</dbReference>
<dbReference type="EnsemblMetazoa" id="G63.6">
    <property type="protein sequence ID" value="G63.6:cds"/>
    <property type="gene ID" value="G63"/>
</dbReference>
<evidence type="ECO:0000256" key="5">
    <source>
        <dbReference type="ARBA" id="ARBA00022574"/>
    </source>
</evidence>
<dbReference type="GO" id="GO:0005634">
    <property type="term" value="C:nucleus"/>
    <property type="evidence" value="ECO:0007669"/>
    <property type="project" value="UniProtKB-SubCell"/>
</dbReference>
<evidence type="ECO:0000256" key="9">
    <source>
        <dbReference type="ARBA" id="ARBA00023186"/>
    </source>
</evidence>
<evidence type="ECO:0000313" key="12">
    <source>
        <dbReference type="EnsemblMetazoa" id="G63.6:cds"/>
    </source>
</evidence>
<evidence type="ECO:0000256" key="11">
    <source>
        <dbReference type="SAM" id="MobiDB-lite"/>
    </source>
</evidence>
<keyword evidence="4" id="KW-0963">Cytoplasm</keyword>
<comment type="similarity">
    <text evidence="3">Belongs to the ASF1 family.</text>
</comment>
<feature type="region of interest" description="Disordered" evidence="11">
    <location>
        <begin position="834"/>
        <end position="862"/>
    </location>
</feature>
<accession>A0A8W8NI90</accession>
<dbReference type="InterPro" id="IPR036747">
    <property type="entry name" value="ASF1-like_sf"/>
</dbReference>
<keyword evidence="6" id="KW-0677">Repeat</keyword>
<dbReference type="InterPro" id="IPR006818">
    <property type="entry name" value="ASF1-like"/>
</dbReference>
<name>A0A8W8NI90_MAGGI</name>
<sequence length="1163" mass="131230">MAKVNISNVVVLDNPSPFQNPFQFEITFECLEDLPEDLEWKIIYVGAAESEEYDQTLDSVLVGPVPAGKHMFVFQAGPPDTEKIPVEDAVGVTVVLLTCSYRSKEFIRVGYYVNNEYSDPELKENPPNTPQYDKVERNILATNPRVTRFKIDWDDTPGTDSENVPPTNSTESESNQMKEGATAGGSKPLASAFSTESNSNMEVYKQLLRKKFYETVIMDDTSEKEKKSAEQNEKDQDTAGKKTPKTSKPGSGNRVSSGQKSPKGGKAEKGRSTPSKGNVKKAAEEKKEETPAPGEEPAEEGVPEGVVPLFLSSKTQEIFHCRCDEDVTEENPIKIITKQEILDDMRNRAAVCDFHPIKQEVIDYPTDEILVVYDYDFKYGQNFYCAITEEAKEKILNPQGPDGGEGAGQEEEIVYTYIPPEPKDWVSLGSEKEIKEESVTENRRRIKVSVKRVRREFGAPYKFKDRNVADAKDGCIDCTSFDDRAFDLKKMELDKSIQSIPEFVEEGTQTDWKYPRNATTQYQPREYSQKEKEQLENSKNLQTSVESVTPRFKLALQQNEIMDVFYIDWLHLGDADGNFGNKSDNHLKEYQSFTDLQFSKEKSITCIQWHPTIKGVVAVSVAEKMTFDERIDSAAKVIMTPSLILIWSFTDPIHPQLLLEAPDDIYSFQFSPSDPNIICGGCYNGQVVLWDISAHADRLKQPRGGNRNKKSNVLPGFEDPNALKTPIVRYCAVSSIENSHRAAITDIQWVPDHMEVNRMGVPQENKSMTACQVMTCAADYSVLFWDTRPPKGPGQLNFGAKNEKNDKTQMGVPSTFKHLDLSWKPMLKVHLHKSEPGGDHSPVKFSIQEKNGDRRALSKATDATDMSRENAMGGGYYTNKPGSGKDKRTLQSVKTHFFVGTEDGEVVYVDWMPVKDQDTGKIVTPKPDFYNAIHDGPVNTVQRSPFFSDIVLCVGGWTFTIWKEGVTEEKSEKAKKTGPILQSSANPVKMTAGHWSPSRPSVFYISKNDGSVDVWDLLDKTHEPTLTQSVSPAPITTIFPFQISQKQHLLAVGDNAGTLHILEIPWSLRQPTPNEVSGISNYFDREVKRRSFVVMRWDFRENEKRELEQEQKRKAGIAPNVVLTDEEIEYRMKQEYQAYLDEEAAFLRELGLLKEEDEPLPET</sequence>
<dbReference type="AlphaFoldDB" id="A0A8W8NI90"/>
<feature type="compositionally biased region" description="Basic and acidic residues" evidence="11">
    <location>
        <begin position="281"/>
        <end position="290"/>
    </location>
</feature>
<dbReference type="GO" id="GO:0036156">
    <property type="term" value="C:inner dynein arm"/>
    <property type="evidence" value="ECO:0007669"/>
    <property type="project" value="TreeGrafter"/>
</dbReference>
<dbReference type="Gene3D" id="2.130.10.10">
    <property type="entry name" value="YVTN repeat-like/Quinoprotein amine dehydrogenase"/>
    <property type="match status" value="2"/>
</dbReference>
<keyword evidence="10" id="KW-0539">Nucleus</keyword>
<dbReference type="InterPro" id="IPR036322">
    <property type="entry name" value="WD40_repeat_dom_sf"/>
</dbReference>
<dbReference type="FunFam" id="2.60.40.1490:FF:000001">
    <property type="entry name" value="Histone chaperone ASF1"/>
    <property type="match status" value="1"/>
</dbReference>
<dbReference type="PANTHER" id="PTHR12442">
    <property type="entry name" value="DYNEIN INTERMEDIATE CHAIN"/>
    <property type="match status" value="1"/>
</dbReference>
<dbReference type="Pfam" id="PF04729">
    <property type="entry name" value="ASF1_hist_chap"/>
    <property type="match status" value="1"/>
</dbReference>
<feature type="region of interest" description="Disordered" evidence="11">
    <location>
        <begin position="148"/>
        <end position="198"/>
    </location>
</feature>
<feature type="region of interest" description="Disordered" evidence="11">
    <location>
        <begin position="221"/>
        <end position="304"/>
    </location>
</feature>
<evidence type="ECO:0000256" key="1">
    <source>
        <dbReference type="ARBA" id="ARBA00004123"/>
    </source>
</evidence>
<organism evidence="12 13">
    <name type="scientific">Magallana gigas</name>
    <name type="common">Pacific oyster</name>
    <name type="synonym">Crassostrea gigas</name>
    <dbReference type="NCBI Taxonomy" id="29159"/>
    <lineage>
        <taxon>Eukaryota</taxon>
        <taxon>Metazoa</taxon>
        <taxon>Spiralia</taxon>
        <taxon>Lophotrochozoa</taxon>
        <taxon>Mollusca</taxon>
        <taxon>Bivalvia</taxon>
        <taxon>Autobranchia</taxon>
        <taxon>Pteriomorphia</taxon>
        <taxon>Ostreida</taxon>
        <taxon>Ostreoidea</taxon>
        <taxon>Ostreidae</taxon>
        <taxon>Magallana</taxon>
    </lineage>
</organism>
<evidence type="ECO:0000256" key="6">
    <source>
        <dbReference type="ARBA" id="ARBA00022737"/>
    </source>
</evidence>
<dbReference type="GO" id="GO:0036159">
    <property type="term" value="P:inner dynein arm assembly"/>
    <property type="evidence" value="ECO:0007669"/>
    <property type="project" value="TreeGrafter"/>
</dbReference>
<dbReference type="Proteomes" id="UP000005408">
    <property type="component" value="Unassembled WGS sequence"/>
</dbReference>
<keyword evidence="5" id="KW-0853">WD repeat</keyword>
<dbReference type="Gene3D" id="2.60.40.1490">
    <property type="entry name" value="Histone chaperone ASF1-like"/>
    <property type="match status" value="1"/>
</dbReference>
<comment type="subcellular location">
    <subcellularLocation>
        <location evidence="2">Cytoplasm</location>
    </subcellularLocation>
    <subcellularLocation>
        <location evidence="1">Nucleus</location>
    </subcellularLocation>
</comment>
<proteinExistence type="inferred from homology"/>
<dbReference type="SMART" id="SM00320">
    <property type="entry name" value="WD40"/>
    <property type="match status" value="4"/>
</dbReference>
<dbReference type="GO" id="GO:0045503">
    <property type="term" value="F:dynein light chain binding"/>
    <property type="evidence" value="ECO:0007669"/>
    <property type="project" value="TreeGrafter"/>
</dbReference>
<dbReference type="InterPro" id="IPR015943">
    <property type="entry name" value="WD40/YVTN_repeat-like_dom_sf"/>
</dbReference>
<evidence type="ECO:0008006" key="14">
    <source>
        <dbReference type="Google" id="ProtNLM"/>
    </source>
</evidence>
<evidence type="ECO:0000256" key="4">
    <source>
        <dbReference type="ARBA" id="ARBA00022490"/>
    </source>
</evidence>
<dbReference type="GO" id="GO:0006325">
    <property type="term" value="P:chromatin organization"/>
    <property type="evidence" value="ECO:0007669"/>
    <property type="project" value="InterPro"/>
</dbReference>
<evidence type="ECO:0000256" key="8">
    <source>
        <dbReference type="ARBA" id="ARBA00023163"/>
    </source>
</evidence>
<dbReference type="PANTHER" id="PTHR12442:SF5">
    <property type="entry name" value="DYNEIN AXONEMAL INTERMEDIATE CHAIN 3"/>
    <property type="match status" value="1"/>
</dbReference>
<keyword evidence="8" id="KW-0804">Transcription</keyword>
<evidence type="ECO:0000313" key="13">
    <source>
        <dbReference type="Proteomes" id="UP000005408"/>
    </source>
</evidence>
<evidence type="ECO:0000256" key="7">
    <source>
        <dbReference type="ARBA" id="ARBA00023015"/>
    </source>
</evidence>
<evidence type="ECO:0000256" key="3">
    <source>
        <dbReference type="ARBA" id="ARBA00006051"/>
    </source>
</evidence>